<keyword evidence="2" id="KW-1185">Reference proteome</keyword>
<proteinExistence type="predicted"/>
<organism evidence="1 2">
    <name type="scientific">Avena sativa</name>
    <name type="common">Oat</name>
    <dbReference type="NCBI Taxonomy" id="4498"/>
    <lineage>
        <taxon>Eukaryota</taxon>
        <taxon>Viridiplantae</taxon>
        <taxon>Streptophyta</taxon>
        <taxon>Embryophyta</taxon>
        <taxon>Tracheophyta</taxon>
        <taxon>Spermatophyta</taxon>
        <taxon>Magnoliopsida</taxon>
        <taxon>Liliopsida</taxon>
        <taxon>Poales</taxon>
        <taxon>Poaceae</taxon>
        <taxon>BOP clade</taxon>
        <taxon>Pooideae</taxon>
        <taxon>Poodae</taxon>
        <taxon>Poeae</taxon>
        <taxon>Poeae Chloroplast Group 1 (Aveneae type)</taxon>
        <taxon>Aveninae</taxon>
        <taxon>Avena</taxon>
    </lineage>
</organism>
<sequence>MASPPGPGSAHRPLSSSSRGPLSPFPDGARFPSRSASPFLPHQHLPGGDFDGEDDFDDDEEGMDEVDDYGDEEEDAEPVDRAARSSQQRRASSPGIGRAEMNGENGARQIQEGHQQQMYNGGTGQFGHGASSRGDQEPGPIARDTRVEDGYGVIGRREGGPASSYWDLLRAHLSDPLTGILMDDATILSCGHSYGSNGMQHIYRMKACGKCGQPITEDSVRPNLALRLAVQAFRREEESAKTLKRRRDRLEQDKNGNDDLNPTELSRGKGVQYPFAVFDRVMIKGNKRTPERFVGRVAVVTAQCLNGWYVVKTLDNAESVKLQYRSLAKFTDSGGGGGEPSAMVSNSAQNTSWL</sequence>
<dbReference type="Proteomes" id="UP001732700">
    <property type="component" value="Chromosome 7C"/>
</dbReference>
<accession>A0ACD6A7H7</accession>
<evidence type="ECO:0000313" key="1">
    <source>
        <dbReference type="EnsemblPlants" id="AVESA.00010b.r2.7CG0710160.1.CDS"/>
    </source>
</evidence>
<name>A0ACD6A7H7_AVESA</name>
<dbReference type="EnsemblPlants" id="AVESA.00010b.r2.7CG0710160.1">
    <property type="protein sequence ID" value="AVESA.00010b.r2.7CG0710160.1.CDS"/>
    <property type="gene ID" value="AVESA.00010b.r2.7CG0710160"/>
</dbReference>
<evidence type="ECO:0000313" key="2">
    <source>
        <dbReference type="Proteomes" id="UP001732700"/>
    </source>
</evidence>
<protein>
    <submittedName>
        <fullName evidence="1">Uncharacterized protein</fullName>
    </submittedName>
</protein>
<reference evidence="1" key="1">
    <citation type="submission" date="2021-05" db="EMBL/GenBank/DDBJ databases">
        <authorList>
            <person name="Scholz U."/>
            <person name="Mascher M."/>
            <person name="Fiebig A."/>
        </authorList>
    </citation>
    <scope>NUCLEOTIDE SEQUENCE [LARGE SCALE GENOMIC DNA]</scope>
</reference>
<reference evidence="1" key="2">
    <citation type="submission" date="2025-09" db="UniProtKB">
        <authorList>
            <consortium name="EnsemblPlants"/>
        </authorList>
    </citation>
    <scope>IDENTIFICATION</scope>
</reference>